<feature type="non-terminal residue" evidence="2">
    <location>
        <position position="1"/>
    </location>
</feature>
<reference evidence="2 3" key="1">
    <citation type="submission" date="2020-02" db="EMBL/GenBank/DDBJ databases">
        <title>Draft genome sequence of Haematococcus lacustris strain NIES-144.</title>
        <authorList>
            <person name="Morimoto D."/>
            <person name="Nakagawa S."/>
            <person name="Yoshida T."/>
            <person name="Sawayama S."/>
        </authorList>
    </citation>
    <scope>NUCLEOTIDE SEQUENCE [LARGE SCALE GENOMIC DNA]</scope>
    <source>
        <strain evidence="2 3">NIES-144</strain>
    </source>
</reference>
<feature type="region of interest" description="Disordered" evidence="1">
    <location>
        <begin position="1"/>
        <end position="25"/>
    </location>
</feature>
<evidence type="ECO:0000313" key="2">
    <source>
        <dbReference type="EMBL" id="GFH15170.1"/>
    </source>
</evidence>
<name>A0A699Z029_HAELA</name>
<feature type="compositionally biased region" description="Polar residues" evidence="1">
    <location>
        <begin position="43"/>
        <end position="62"/>
    </location>
</feature>
<gene>
    <name evidence="2" type="ORF">HaLaN_11348</name>
</gene>
<feature type="region of interest" description="Disordered" evidence="1">
    <location>
        <begin position="38"/>
        <end position="66"/>
    </location>
</feature>
<dbReference type="PANTHER" id="PTHR16056:SF2">
    <property type="entry name" value="TESTIS-EXPRESSED PROTEIN 10"/>
    <property type="match status" value="1"/>
</dbReference>
<protein>
    <submittedName>
        <fullName evidence="2">Uncharacterized protein</fullName>
    </submittedName>
</protein>
<dbReference type="EMBL" id="BLLF01000815">
    <property type="protein sequence ID" value="GFH15170.1"/>
    <property type="molecule type" value="Genomic_DNA"/>
</dbReference>
<dbReference type="Proteomes" id="UP000485058">
    <property type="component" value="Unassembled WGS sequence"/>
</dbReference>
<keyword evidence="3" id="KW-1185">Reference proteome</keyword>
<comment type="caution">
    <text evidence="2">The sequence shown here is derived from an EMBL/GenBank/DDBJ whole genome shotgun (WGS) entry which is preliminary data.</text>
</comment>
<dbReference type="AlphaFoldDB" id="A0A699Z029"/>
<dbReference type="PANTHER" id="PTHR16056">
    <property type="entry name" value="REGULATOR OF MICROTUBULE DYNAMICS PROTEIN"/>
    <property type="match status" value="1"/>
</dbReference>
<accession>A0A699Z029</accession>
<feature type="compositionally biased region" description="Basic residues" evidence="1">
    <location>
        <begin position="7"/>
        <end position="17"/>
    </location>
</feature>
<proteinExistence type="predicted"/>
<sequence>MGGQLGNKKKAELKRKAAAGNPGVGIDFKKVKHKLGKKLARAQNETDTNIHSKSINLPSQGLSEDKDGVAVNSQNLTLKELLAQTGHYSEKSRKHGLLGLADLLARHPEELGKHVGVVYSRLSERMADADAG</sequence>
<organism evidence="2 3">
    <name type="scientific">Haematococcus lacustris</name>
    <name type="common">Green alga</name>
    <name type="synonym">Haematococcus pluvialis</name>
    <dbReference type="NCBI Taxonomy" id="44745"/>
    <lineage>
        <taxon>Eukaryota</taxon>
        <taxon>Viridiplantae</taxon>
        <taxon>Chlorophyta</taxon>
        <taxon>core chlorophytes</taxon>
        <taxon>Chlorophyceae</taxon>
        <taxon>CS clade</taxon>
        <taxon>Chlamydomonadales</taxon>
        <taxon>Haematococcaceae</taxon>
        <taxon>Haematococcus</taxon>
    </lineage>
</organism>
<feature type="non-terminal residue" evidence="2">
    <location>
        <position position="132"/>
    </location>
</feature>
<dbReference type="GO" id="GO:0005634">
    <property type="term" value="C:nucleus"/>
    <property type="evidence" value="ECO:0007669"/>
    <property type="project" value="TreeGrafter"/>
</dbReference>
<evidence type="ECO:0000256" key="1">
    <source>
        <dbReference type="SAM" id="MobiDB-lite"/>
    </source>
</evidence>
<evidence type="ECO:0000313" key="3">
    <source>
        <dbReference type="Proteomes" id="UP000485058"/>
    </source>
</evidence>